<dbReference type="AlphaFoldDB" id="A0A699XJQ5"/>
<gene>
    <name evidence="2" type="ORF">Tci_931998</name>
</gene>
<feature type="region of interest" description="Disordered" evidence="1">
    <location>
        <begin position="1"/>
        <end position="29"/>
    </location>
</feature>
<dbReference type="EMBL" id="BKCJ011872567">
    <property type="protein sequence ID" value="GFD60029.1"/>
    <property type="molecule type" value="Genomic_DNA"/>
</dbReference>
<feature type="non-terminal residue" evidence="2">
    <location>
        <position position="1"/>
    </location>
</feature>
<organism evidence="2">
    <name type="scientific">Tanacetum cinerariifolium</name>
    <name type="common">Dalmatian daisy</name>
    <name type="synonym">Chrysanthemum cinerariifolium</name>
    <dbReference type="NCBI Taxonomy" id="118510"/>
    <lineage>
        <taxon>Eukaryota</taxon>
        <taxon>Viridiplantae</taxon>
        <taxon>Streptophyta</taxon>
        <taxon>Embryophyta</taxon>
        <taxon>Tracheophyta</taxon>
        <taxon>Spermatophyta</taxon>
        <taxon>Magnoliopsida</taxon>
        <taxon>eudicotyledons</taxon>
        <taxon>Gunneridae</taxon>
        <taxon>Pentapetalae</taxon>
        <taxon>asterids</taxon>
        <taxon>campanulids</taxon>
        <taxon>Asterales</taxon>
        <taxon>Asteraceae</taxon>
        <taxon>Asteroideae</taxon>
        <taxon>Anthemideae</taxon>
        <taxon>Anthemidinae</taxon>
        <taxon>Tanacetum</taxon>
    </lineage>
</organism>
<feature type="compositionally biased region" description="Polar residues" evidence="1">
    <location>
        <begin position="56"/>
        <end position="66"/>
    </location>
</feature>
<protein>
    <submittedName>
        <fullName evidence="2">Uncharacterized protein</fullName>
    </submittedName>
</protein>
<comment type="caution">
    <text evidence="2">The sequence shown here is derived from an EMBL/GenBank/DDBJ whole genome shotgun (WGS) entry which is preliminary data.</text>
</comment>
<accession>A0A699XJQ5</accession>
<sequence>PPPVNDSLMPSGAITTPPDSSDDEDRGRSVGDLKDLEEALQHINVKRIASPERTKAPTTPSNTPQLMTAARSLTAEARKIA</sequence>
<proteinExistence type="predicted"/>
<name>A0A699XJQ5_TANCI</name>
<feature type="non-terminal residue" evidence="2">
    <location>
        <position position="81"/>
    </location>
</feature>
<evidence type="ECO:0000256" key="1">
    <source>
        <dbReference type="SAM" id="MobiDB-lite"/>
    </source>
</evidence>
<evidence type="ECO:0000313" key="2">
    <source>
        <dbReference type="EMBL" id="GFD60029.1"/>
    </source>
</evidence>
<feature type="region of interest" description="Disordered" evidence="1">
    <location>
        <begin position="44"/>
        <end position="81"/>
    </location>
</feature>
<reference evidence="2" key="1">
    <citation type="journal article" date="2019" name="Sci. Rep.">
        <title>Draft genome of Tanacetum cinerariifolium, the natural source of mosquito coil.</title>
        <authorList>
            <person name="Yamashiro T."/>
            <person name="Shiraishi A."/>
            <person name="Satake H."/>
            <person name="Nakayama K."/>
        </authorList>
    </citation>
    <scope>NUCLEOTIDE SEQUENCE</scope>
</reference>